<feature type="signal peptide" evidence="3">
    <location>
        <begin position="1"/>
        <end position="24"/>
    </location>
</feature>
<reference evidence="4" key="1">
    <citation type="submission" date="2020-11" db="EMBL/GenBank/DDBJ databases">
        <authorList>
            <person name="Whitehead M."/>
        </authorList>
    </citation>
    <scope>NUCLEOTIDE SEQUENCE</scope>
    <source>
        <strain evidence="4">EGII</strain>
    </source>
</reference>
<dbReference type="EMBL" id="CAJHJT010000001">
    <property type="protein sequence ID" value="CAD6992696.1"/>
    <property type="molecule type" value="Genomic_DNA"/>
</dbReference>
<proteinExistence type="predicted"/>
<comment type="caution">
    <text evidence="4">The sequence shown here is derived from an EMBL/GenBank/DDBJ whole genome shotgun (WGS) entry which is preliminary data.</text>
</comment>
<keyword evidence="1" id="KW-0175">Coiled coil</keyword>
<organism evidence="4 5">
    <name type="scientific">Ceratitis capitata</name>
    <name type="common">Mediterranean fruit fly</name>
    <name type="synonym">Tephritis capitata</name>
    <dbReference type="NCBI Taxonomy" id="7213"/>
    <lineage>
        <taxon>Eukaryota</taxon>
        <taxon>Metazoa</taxon>
        <taxon>Ecdysozoa</taxon>
        <taxon>Arthropoda</taxon>
        <taxon>Hexapoda</taxon>
        <taxon>Insecta</taxon>
        <taxon>Pterygota</taxon>
        <taxon>Neoptera</taxon>
        <taxon>Endopterygota</taxon>
        <taxon>Diptera</taxon>
        <taxon>Brachycera</taxon>
        <taxon>Muscomorpha</taxon>
        <taxon>Tephritoidea</taxon>
        <taxon>Tephritidae</taxon>
        <taxon>Ceratitis</taxon>
        <taxon>Ceratitis</taxon>
    </lineage>
</organism>
<evidence type="ECO:0000313" key="5">
    <source>
        <dbReference type="Proteomes" id="UP000606786"/>
    </source>
</evidence>
<evidence type="ECO:0000256" key="2">
    <source>
        <dbReference type="SAM" id="Phobius"/>
    </source>
</evidence>
<keyword evidence="2" id="KW-0472">Membrane</keyword>
<dbReference type="AlphaFoldDB" id="A0A811U377"/>
<evidence type="ECO:0000256" key="1">
    <source>
        <dbReference type="SAM" id="Coils"/>
    </source>
</evidence>
<keyword evidence="5" id="KW-1185">Reference proteome</keyword>
<dbReference type="OrthoDB" id="7999179at2759"/>
<evidence type="ECO:0000313" key="4">
    <source>
        <dbReference type="EMBL" id="CAD6992696.1"/>
    </source>
</evidence>
<keyword evidence="2" id="KW-1133">Transmembrane helix</keyword>
<keyword evidence="2" id="KW-0812">Transmembrane</keyword>
<gene>
    <name evidence="4" type="ORF">CCAP1982_LOCUS1541</name>
</gene>
<feature type="chain" id="PRO_5032977599" evidence="3">
    <location>
        <begin position="25"/>
        <end position="224"/>
    </location>
</feature>
<keyword evidence="3" id="KW-0732">Signal</keyword>
<feature type="transmembrane region" description="Helical" evidence="2">
    <location>
        <begin position="193"/>
        <end position="215"/>
    </location>
</feature>
<accession>A0A811U377</accession>
<sequence length="224" mass="25696">MYASSTKHIISALLALQLIATVVAQAPLVVNSNNNIGVWNVSTKTDDYILENRRQYNATLQAYLDEINGIKKTLEDELEVLEKQEVLLLQTIQETNERVDPLEVLSLPTKYCVQQYRNELPYVNIIKANIESCITSARGYANSIVSTPTNYYNTLNNYYNADLKNGLNACLKAHQNPSLNYTLCVTTVVSHFYILYIIIIYNFINLYFIYIKIFYRFPKPTLTP</sequence>
<dbReference type="Proteomes" id="UP000606786">
    <property type="component" value="Unassembled WGS sequence"/>
</dbReference>
<evidence type="ECO:0000256" key="3">
    <source>
        <dbReference type="SAM" id="SignalP"/>
    </source>
</evidence>
<feature type="coiled-coil region" evidence="1">
    <location>
        <begin position="64"/>
        <end position="98"/>
    </location>
</feature>
<name>A0A811U377_CERCA</name>
<protein>
    <submittedName>
        <fullName evidence="4">(Mediterranean fruit fly) hypothetical protein</fullName>
    </submittedName>
</protein>